<name>A0A814S8Y0_9BILA</name>
<comment type="caution">
    <text evidence="1">The sequence shown here is derived from an EMBL/GenBank/DDBJ whole genome shotgun (WGS) entry which is preliminary data.</text>
</comment>
<dbReference type="EMBL" id="CAJNOU010001067">
    <property type="protein sequence ID" value="CAF1144869.1"/>
    <property type="molecule type" value="Genomic_DNA"/>
</dbReference>
<reference evidence="1" key="1">
    <citation type="submission" date="2021-02" db="EMBL/GenBank/DDBJ databases">
        <authorList>
            <person name="Nowell W R."/>
        </authorList>
    </citation>
    <scope>NUCLEOTIDE SEQUENCE</scope>
</reference>
<evidence type="ECO:0000313" key="2">
    <source>
        <dbReference type="Proteomes" id="UP000663889"/>
    </source>
</evidence>
<evidence type="ECO:0000313" key="1">
    <source>
        <dbReference type="EMBL" id="CAF1144869.1"/>
    </source>
</evidence>
<dbReference type="AlphaFoldDB" id="A0A814S8Y0"/>
<dbReference type="Proteomes" id="UP000663889">
    <property type="component" value="Unassembled WGS sequence"/>
</dbReference>
<feature type="non-terminal residue" evidence="1">
    <location>
        <position position="1"/>
    </location>
</feature>
<organism evidence="1 2">
    <name type="scientific">Rotaria sordida</name>
    <dbReference type="NCBI Taxonomy" id="392033"/>
    <lineage>
        <taxon>Eukaryota</taxon>
        <taxon>Metazoa</taxon>
        <taxon>Spiralia</taxon>
        <taxon>Gnathifera</taxon>
        <taxon>Rotifera</taxon>
        <taxon>Eurotatoria</taxon>
        <taxon>Bdelloidea</taxon>
        <taxon>Philodinida</taxon>
        <taxon>Philodinidae</taxon>
        <taxon>Rotaria</taxon>
    </lineage>
</organism>
<proteinExistence type="predicted"/>
<protein>
    <submittedName>
        <fullName evidence="1">Uncharacterized protein</fullName>
    </submittedName>
</protein>
<gene>
    <name evidence="1" type="ORF">SEV965_LOCUS18127</name>
</gene>
<sequence>IHNERSRKYDRYHSNIFSMIRTATIRSKSLETNYDHHHRRQGNIIIQNIT</sequence>
<accession>A0A814S8Y0</accession>